<reference evidence="2 3" key="1">
    <citation type="submission" date="2016-09" db="EMBL/GenBank/DDBJ databases">
        <title>The draft genome of Dichanthelium oligosanthes: A C3 panicoid grass species.</title>
        <authorList>
            <person name="Studer A.J."/>
            <person name="Schnable J.C."/>
            <person name="Brutnell T.P."/>
        </authorList>
    </citation>
    <scope>NUCLEOTIDE SEQUENCE [LARGE SCALE GENOMIC DNA]</scope>
    <source>
        <strain evidence="3">cv. Kellogg 1175</strain>
        <tissue evidence="2">Leaf</tissue>
    </source>
</reference>
<evidence type="ECO:0000313" key="2">
    <source>
        <dbReference type="EMBL" id="OEL27017.1"/>
    </source>
</evidence>
<feature type="signal peptide" evidence="1">
    <location>
        <begin position="1"/>
        <end position="23"/>
    </location>
</feature>
<evidence type="ECO:0000313" key="3">
    <source>
        <dbReference type="Proteomes" id="UP000095767"/>
    </source>
</evidence>
<comment type="caution">
    <text evidence="2">The sequence shown here is derived from an EMBL/GenBank/DDBJ whole genome shotgun (WGS) entry which is preliminary data.</text>
</comment>
<dbReference type="OrthoDB" id="653372at2759"/>
<feature type="chain" id="PRO_5009188313" evidence="1">
    <location>
        <begin position="24"/>
        <end position="76"/>
    </location>
</feature>
<dbReference type="EMBL" id="LWDX02033467">
    <property type="protein sequence ID" value="OEL27017.1"/>
    <property type="molecule type" value="Genomic_DNA"/>
</dbReference>
<organism evidence="2 3">
    <name type="scientific">Dichanthelium oligosanthes</name>
    <dbReference type="NCBI Taxonomy" id="888268"/>
    <lineage>
        <taxon>Eukaryota</taxon>
        <taxon>Viridiplantae</taxon>
        <taxon>Streptophyta</taxon>
        <taxon>Embryophyta</taxon>
        <taxon>Tracheophyta</taxon>
        <taxon>Spermatophyta</taxon>
        <taxon>Magnoliopsida</taxon>
        <taxon>Liliopsida</taxon>
        <taxon>Poales</taxon>
        <taxon>Poaceae</taxon>
        <taxon>PACMAD clade</taxon>
        <taxon>Panicoideae</taxon>
        <taxon>Panicodae</taxon>
        <taxon>Paniceae</taxon>
        <taxon>Dichantheliinae</taxon>
        <taxon>Dichanthelium</taxon>
    </lineage>
</organism>
<dbReference type="AlphaFoldDB" id="A0A1E5VPJ2"/>
<evidence type="ECO:0000256" key="1">
    <source>
        <dbReference type="SAM" id="SignalP"/>
    </source>
</evidence>
<accession>A0A1E5VPJ2</accession>
<sequence length="76" mass="8418">MLSNKKLLVTGFTLALLLVSCRAQETRALCEDKLDWFVCLGDWMCKPICFGESMTGGHCDKKLHADADPNSVLKSI</sequence>
<gene>
    <name evidence="2" type="ORF">BAE44_0011965</name>
</gene>
<protein>
    <submittedName>
        <fullName evidence="2">Uncharacterized protein</fullName>
    </submittedName>
</protein>
<keyword evidence="3" id="KW-1185">Reference proteome</keyword>
<name>A0A1E5VPJ2_9POAL</name>
<dbReference type="Proteomes" id="UP000095767">
    <property type="component" value="Unassembled WGS sequence"/>
</dbReference>
<keyword evidence="1" id="KW-0732">Signal</keyword>
<dbReference type="PROSITE" id="PS51257">
    <property type="entry name" value="PROKAR_LIPOPROTEIN"/>
    <property type="match status" value="1"/>
</dbReference>
<proteinExistence type="predicted"/>